<evidence type="ECO:0000256" key="1">
    <source>
        <dbReference type="ARBA" id="ARBA00001947"/>
    </source>
</evidence>
<evidence type="ECO:0000259" key="14">
    <source>
        <dbReference type="PROSITE" id="PS51747"/>
    </source>
</evidence>
<evidence type="ECO:0000256" key="5">
    <source>
        <dbReference type="ARBA" id="ARBA00018266"/>
    </source>
</evidence>
<dbReference type="Proteomes" id="UP000004682">
    <property type="component" value="Unassembled WGS sequence"/>
</dbReference>
<feature type="domain" description="CMP/dCMP-type deaminase" evidence="14">
    <location>
        <begin position="57"/>
        <end position="186"/>
    </location>
</feature>
<dbReference type="InterPro" id="IPR050202">
    <property type="entry name" value="Cyt/Deoxycyt_deaminase"/>
</dbReference>
<keyword evidence="6 12" id="KW-0479">Metal-binding</keyword>
<evidence type="ECO:0000256" key="7">
    <source>
        <dbReference type="ARBA" id="ARBA00022801"/>
    </source>
</evidence>
<dbReference type="EC" id="3.5.4.5" evidence="4 12"/>
<evidence type="ECO:0000256" key="6">
    <source>
        <dbReference type="ARBA" id="ARBA00022723"/>
    </source>
</evidence>
<gene>
    <name evidence="15" type="ORF">A33K_17155</name>
</gene>
<dbReference type="NCBIfam" id="NF004064">
    <property type="entry name" value="PRK05578.1"/>
    <property type="match status" value="1"/>
</dbReference>
<dbReference type="PROSITE" id="PS00903">
    <property type="entry name" value="CYT_DCMP_DEAMINASES_1"/>
    <property type="match status" value="1"/>
</dbReference>
<evidence type="ECO:0000256" key="12">
    <source>
        <dbReference type="RuleBase" id="RU364006"/>
    </source>
</evidence>
<dbReference type="PROSITE" id="PS51747">
    <property type="entry name" value="CYT_DCMP_DEAMINASES_2"/>
    <property type="match status" value="1"/>
</dbReference>
<evidence type="ECO:0000256" key="8">
    <source>
        <dbReference type="ARBA" id="ARBA00022833"/>
    </source>
</evidence>
<dbReference type="InterPro" id="IPR016192">
    <property type="entry name" value="APOBEC/CMP_deaminase_Zn-bd"/>
</dbReference>
<dbReference type="InterPro" id="IPR006262">
    <property type="entry name" value="Cyt_deam_tetra"/>
</dbReference>
<protein>
    <recommendedName>
        <fullName evidence="5 12">Cytidine deaminase</fullName>
        <ecNumber evidence="4 12">3.5.4.5</ecNumber>
    </recommendedName>
    <alternativeName>
        <fullName evidence="9 12">Cytidine aminohydrolase</fullName>
    </alternativeName>
</protein>
<comment type="cofactor">
    <cofactor evidence="1 12">
        <name>Zn(2+)</name>
        <dbReference type="ChEBI" id="CHEBI:29105"/>
    </cofactor>
</comment>
<comment type="catalytic activity">
    <reaction evidence="11 12">
        <text>cytidine + H2O + H(+) = uridine + NH4(+)</text>
        <dbReference type="Rhea" id="RHEA:16069"/>
        <dbReference type="ChEBI" id="CHEBI:15377"/>
        <dbReference type="ChEBI" id="CHEBI:15378"/>
        <dbReference type="ChEBI" id="CHEBI:16704"/>
        <dbReference type="ChEBI" id="CHEBI:17562"/>
        <dbReference type="ChEBI" id="CHEBI:28938"/>
        <dbReference type="EC" id="3.5.4.5"/>
    </reaction>
</comment>
<evidence type="ECO:0000256" key="9">
    <source>
        <dbReference type="ARBA" id="ARBA00032005"/>
    </source>
</evidence>
<dbReference type="NCBIfam" id="TIGR01354">
    <property type="entry name" value="cyt_deam_tetra"/>
    <property type="match status" value="1"/>
</dbReference>
<evidence type="ECO:0000256" key="10">
    <source>
        <dbReference type="ARBA" id="ARBA00049252"/>
    </source>
</evidence>
<dbReference type="SUPFAM" id="SSF53927">
    <property type="entry name" value="Cytidine deaminase-like"/>
    <property type="match status" value="1"/>
</dbReference>
<dbReference type="Pfam" id="PF00383">
    <property type="entry name" value="dCMP_cyt_deam_1"/>
    <property type="match status" value="1"/>
</dbReference>
<comment type="function">
    <text evidence="2 12">This enzyme scavenges exogenous and endogenous cytidine and 2'-deoxycytidine for UMP synthesis.</text>
</comment>
<keyword evidence="7 12" id="KW-0378">Hydrolase</keyword>
<keyword evidence="8 12" id="KW-0862">Zinc</keyword>
<evidence type="ECO:0000313" key="15">
    <source>
        <dbReference type="EMBL" id="EIP86065.1"/>
    </source>
</evidence>
<reference evidence="16" key="1">
    <citation type="journal article" date="2012" name="J. Bacteriol.">
        <title>Revised Genome Sequence of Burkholderia thailandensis MSMB43 with Improved Annotation.</title>
        <authorList>
            <person name="Zhuo Y."/>
            <person name="Liu L."/>
            <person name="Wang Q."/>
            <person name="Liu X."/>
            <person name="Ren B."/>
            <person name="Liu M."/>
            <person name="Ni P."/>
            <person name="Cheng Y.Q."/>
            <person name="Zhang L."/>
        </authorList>
    </citation>
    <scope>NUCLEOTIDE SEQUENCE [LARGE SCALE GENOMIC DNA]</scope>
    <source>
        <strain evidence="16">MSMB43</strain>
    </source>
</reference>
<evidence type="ECO:0000256" key="13">
    <source>
        <dbReference type="SAM" id="MobiDB-lite"/>
    </source>
</evidence>
<dbReference type="CDD" id="cd01283">
    <property type="entry name" value="cytidine_deaminase"/>
    <property type="match status" value="1"/>
</dbReference>
<dbReference type="Gene3D" id="3.40.140.10">
    <property type="entry name" value="Cytidine Deaminase, domain 2"/>
    <property type="match status" value="1"/>
</dbReference>
<dbReference type="EMBL" id="JH692065">
    <property type="protein sequence ID" value="EIP86065.1"/>
    <property type="molecule type" value="Genomic_DNA"/>
</dbReference>
<organism evidence="15 16">
    <name type="scientific">Burkholderia humptydooensis MSMB43</name>
    <dbReference type="NCBI Taxonomy" id="441157"/>
    <lineage>
        <taxon>Bacteria</taxon>
        <taxon>Pseudomonadati</taxon>
        <taxon>Pseudomonadota</taxon>
        <taxon>Betaproteobacteria</taxon>
        <taxon>Burkholderiales</taxon>
        <taxon>Burkholderiaceae</taxon>
        <taxon>Burkholderia</taxon>
        <taxon>pseudomallei group</taxon>
    </lineage>
</organism>
<dbReference type="PANTHER" id="PTHR11644">
    <property type="entry name" value="CYTIDINE DEAMINASE"/>
    <property type="match status" value="1"/>
</dbReference>
<comment type="similarity">
    <text evidence="3 12">Belongs to the cytidine and deoxycytidylate deaminase family.</text>
</comment>
<feature type="region of interest" description="Disordered" evidence="13">
    <location>
        <begin position="17"/>
        <end position="54"/>
    </location>
</feature>
<dbReference type="GO" id="GO:0004126">
    <property type="term" value="F:cytidine deaminase activity"/>
    <property type="evidence" value="ECO:0007669"/>
    <property type="project" value="UniProtKB-EC"/>
</dbReference>
<evidence type="ECO:0000313" key="16">
    <source>
        <dbReference type="Proteomes" id="UP000004682"/>
    </source>
</evidence>
<dbReference type="PANTHER" id="PTHR11644:SF2">
    <property type="entry name" value="CYTIDINE DEAMINASE"/>
    <property type="match status" value="1"/>
</dbReference>
<evidence type="ECO:0000256" key="2">
    <source>
        <dbReference type="ARBA" id="ARBA00003949"/>
    </source>
</evidence>
<sequence length="186" mass="19883">MAGVGASAHRRIEAAEAWRISDMSRRATPRKQHATSPTAAQKRNRRTSNHRTREHDMTHHALIEAAKAAREKAYAPYSNFKVGAALATNDGKIFHGCNVENASYGLCNCAERTALFSALAAGYRPGEFAAIAVVGETDGPIAPCGACRQVMIELGTPTLEVVLANMSGDARVTSAGDLLPDAFYLK</sequence>
<keyword evidence="16" id="KW-1185">Reference proteome</keyword>
<evidence type="ECO:0000256" key="4">
    <source>
        <dbReference type="ARBA" id="ARBA00012783"/>
    </source>
</evidence>
<comment type="catalytic activity">
    <reaction evidence="10 12">
        <text>2'-deoxycytidine + H2O + H(+) = 2'-deoxyuridine + NH4(+)</text>
        <dbReference type="Rhea" id="RHEA:13433"/>
        <dbReference type="ChEBI" id="CHEBI:15377"/>
        <dbReference type="ChEBI" id="CHEBI:15378"/>
        <dbReference type="ChEBI" id="CHEBI:15698"/>
        <dbReference type="ChEBI" id="CHEBI:16450"/>
        <dbReference type="ChEBI" id="CHEBI:28938"/>
        <dbReference type="EC" id="3.5.4.5"/>
    </reaction>
</comment>
<dbReference type="InterPro" id="IPR016193">
    <property type="entry name" value="Cytidine_deaminase-like"/>
</dbReference>
<evidence type="ECO:0000256" key="11">
    <source>
        <dbReference type="ARBA" id="ARBA00049558"/>
    </source>
</evidence>
<proteinExistence type="inferred from homology"/>
<dbReference type="InterPro" id="IPR002125">
    <property type="entry name" value="CMP_dCMP_dom"/>
</dbReference>
<name>A0ABN0G1N5_9BURK</name>
<accession>A0ABN0G1N5</accession>
<evidence type="ECO:0000256" key="3">
    <source>
        <dbReference type="ARBA" id="ARBA00006576"/>
    </source>
</evidence>